<organism evidence="12 13">
    <name type="scientific">Spirosoma liriopis</name>
    <dbReference type="NCBI Taxonomy" id="2937440"/>
    <lineage>
        <taxon>Bacteria</taxon>
        <taxon>Pseudomonadati</taxon>
        <taxon>Bacteroidota</taxon>
        <taxon>Cytophagia</taxon>
        <taxon>Cytophagales</taxon>
        <taxon>Cytophagaceae</taxon>
        <taxon>Spirosoma</taxon>
    </lineage>
</organism>
<evidence type="ECO:0000313" key="13">
    <source>
        <dbReference type="Proteomes" id="UP001202180"/>
    </source>
</evidence>
<evidence type="ECO:0000256" key="11">
    <source>
        <dbReference type="RuleBase" id="RU003657"/>
    </source>
</evidence>
<evidence type="ECO:0000256" key="10">
    <source>
        <dbReference type="ARBA" id="ARBA00047838"/>
    </source>
</evidence>
<evidence type="ECO:0000256" key="7">
    <source>
        <dbReference type="ARBA" id="ARBA00023239"/>
    </source>
</evidence>
<dbReference type="PANTHER" id="PTHR21235">
    <property type="entry name" value="IMIDAZOLE GLYCEROL PHOSPHATE SYNTHASE SUBUNIT HISF/H IGP SYNTHASE SUBUNIT HISF/H"/>
    <property type="match status" value="1"/>
</dbReference>
<comment type="similarity">
    <text evidence="2 11">Belongs to the HisA/HisF family.</text>
</comment>
<keyword evidence="6 11" id="KW-0368">Histidine biosynthesis</keyword>
<comment type="pathway">
    <text evidence="1">Amino-acid biosynthesis; L-histidine biosynthesis; L-histidine from 5-phospho-alpha-D-ribose 1-diphosphate: step 5/9.</text>
</comment>
<evidence type="ECO:0000256" key="3">
    <source>
        <dbReference type="ARBA" id="ARBA00011152"/>
    </source>
</evidence>
<dbReference type="Pfam" id="PF00977">
    <property type="entry name" value="His_biosynth"/>
    <property type="match status" value="1"/>
</dbReference>
<dbReference type="InterPro" id="IPR004651">
    <property type="entry name" value="HisF"/>
</dbReference>
<keyword evidence="13" id="KW-1185">Reference proteome</keyword>
<comment type="caution">
    <text evidence="12">The sequence shown here is derived from an EMBL/GenBank/DDBJ whole genome shotgun (WGS) entry which is preliminary data.</text>
</comment>
<name>A0ABT0HTD4_9BACT</name>
<dbReference type="EC" id="4.3.2.10" evidence="4"/>
<comment type="subunit">
    <text evidence="3">Heterodimer of HisH and HisF.</text>
</comment>
<dbReference type="InterPro" id="IPR013785">
    <property type="entry name" value="Aldolase_TIM"/>
</dbReference>
<dbReference type="Proteomes" id="UP001202180">
    <property type="component" value="Unassembled WGS sequence"/>
</dbReference>
<evidence type="ECO:0000256" key="9">
    <source>
        <dbReference type="ARBA" id="ARBA00030264"/>
    </source>
</evidence>
<dbReference type="NCBIfam" id="NF038364">
    <property type="entry name" value="AglZ_HisF2_fam"/>
    <property type="match status" value="1"/>
</dbReference>
<reference evidence="12 13" key="1">
    <citation type="submission" date="2022-04" db="EMBL/GenBank/DDBJ databases">
        <title>Spirosoma sp. strain RP8 genome sequencing and assembly.</title>
        <authorList>
            <person name="Jung Y."/>
        </authorList>
    </citation>
    <scope>NUCLEOTIDE SEQUENCE [LARGE SCALE GENOMIC DNA]</scope>
    <source>
        <strain evidence="12 13">RP8</strain>
    </source>
</reference>
<dbReference type="InterPro" id="IPR011060">
    <property type="entry name" value="RibuloseP-bd_barrel"/>
</dbReference>
<evidence type="ECO:0000256" key="5">
    <source>
        <dbReference type="ARBA" id="ARBA00022605"/>
    </source>
</evidence>
<dbReference type="SUPFAM" id="SSF51366">
    <property type="entry name" value="Ribulose-phoshate binding barrel"/>
    <property type="match status" value="1"/>
</dbReference>
<sequence>MKFRDYTYVGDPINAVKIFNDLRADELVLVDILATKENRVIDLDFVRQVGDEANMPFAVGGGIQTIQQIKELINAGAEKVVLNTYALQNPAFVKAAADEFGSSTIVVAIDVKKNFWRKAQVYTAGGSRATGHDPVAWAQQMEANGAGELLVTSIEHDGMMQGYDLTLTRTIAAAVSIPVVAAGGAGQLADFKLAVEEAHASAVAAGSLFVYHGPRKAVLVNYPKNDELVNLFNLA</sequence>
<dbReference type="CDD" id="cd04731">
    <property type="entry name" value="HisF"/>
    <property type="match status" value="1"/>
</dbReference>
<dbReference type="PANTHER" id="PTHR21235:SF2">
    <property type="entry name" value="IMIDAZOLE GLYCEROL PHOSPHATE SYNTHASE HISHF"/>
    <property type="match status" value="1"/>
</dbReference>
<dbReference type="EMBL" id="JALPRF010000005">
    <property type="protein sequence ID" value="MCK8494903.1"/>
    <property type="molecule type" value="Genomic_DNA"/>
</dbReference>
<comment type="function">
    <text evidence="8">IGPS catalyzes the conversion of PRFAR and glutamine to IGP, AICAR and glutamate. The HisF subunit catalyzes the cyclization activity that produces IGP and AICAR from PRFAR using the ammonia provided by the HisH subunit.</text>
</comment>
<comment type="catalytic activity">
    <reaction evidence="10">
        <text>5-[(5-phospho-1-deoxy-D-ribulos-1-ylimino)methylamino]-1-(5-phospho-beta-D-ribosyl)imidazole-4-carboxamide + L-glutamine = D-erythro-1-(imidazol-4-yl)glycerol 3-phosphate + 5-amino-1-(5-phospho-beta-D-ribosyl)imidazole-4-carboxamide + L-glutamate + H(+)</text>
        <dbReference type="Rhea" id="RHEA:24793"/>
        <dbReference type="ChEBI" id="CHEBI:15378"/>
        <dbReference type="ChEBI" id="CHEBI:29985"/>
        <dbReference type="ChEBI" id="CHEBI:58278"/>
        <dbReference type="ChEBI" id="CHEBI:58359"/>
        <dbReference type="ChEBI" id="CHEBI:58475"/>
        <dbReference type="ChEBI" id="CHEBI:58525"/>
        <dbReference type="EC" id="4.3.2.10"/>
    </reaction>
</comment>
<evidence type="ECO:0000256" key="6">
    <source>
        <dbReference type="ARBA" id="ARBA00023102"/>
    </source>
</evidence>
<gene>
    <name evidence="12" type="ORF">M0L20_23740</name>
</gene>
<protein>
    <recommendedName>
        <fullName evidence="4">imidazole glycerol-phosphate synthase</fullName>
        <ecNumber evidence="4">4.3.2.10</ecNumber>
    </recommendedName>
    <alternativeName>
        <fullName evidence="9">IGP synthase cyclase subunit</fullName>
    </alternativeName>
</protein>
<proteinExistence type="inferred from homology"/>
<keyword evidence="5 11" id="KW-0028">Amino-acid biosynthesis</keyword>
<evidence type="ECO:0000256" key="1">
    <source>
        <dbReference type="ARBA" id="ARBA00005091"/>
    </source>
</evidence>
<evidence type="ECO:0000256" key="2">
    <source>
        <dbReference type="ARBA" id="ARBA00009667"/>
    </source>
</evidence>
<evidence type="ECO:0000256" key="8">
    <source>
        <dbReference type="ARBA" id="ARBA00025475"/>
    </source>
</evidence>
<evidence type="ECO:0000313" key="12">
    <source>
        <dbReference type="EMBL" id="MCK8494903.1"/>
    </source>
</evidence>
<keyword evidence="7" id="KW-0456">Lyase</keyword>
<dbReference type="InterPro" id="IPR006062">
    <property type="entry name" value="His_biosynth"/>
</dbReference>
<evidence type="ECO:0000256" key="4">
    <source>
        <dbReference type="ARBA" id="ARBA00012809"/>
    </source>
</evidence>
<dbReference type="Gene3D" id="3.20.20.70">
    <property type="entry name" value="Aldolase class I"/>
    <property type="match status" value="1"/>
</dbReference>
<dbReference type="InterPro" id="IPR050064">
    <property type="entry name" value="IGPS_HisA/HisF"/>
</dbReference>
<accession>A0ABT0HTD4</accession>